<dbReference type="RefSeq" id="WP_194450730.1">
    <property type="nucleotide sequence ID" value="NZ_CP063849.1"/>
</dbReference>
<feature type="signal peptide" evidence="1">
    <location>
        <begin position="1"/>
        <end position="18"/>
    </location>
</feature>
<evidence type="ECO:0000259" key="2">
    <source>
        <dbReference type="Pfam" id="PF11738"/>
    </source>
</evidence>
<evidence type="ECO:0000259" key="3">
    <source>
        <dbReference type="Pfam" id="PF13739"/>
    </source>
</evidence>
<gene>
    <name evidence="4" type="ORF">IRI77_03670</name>
</gene>
<reference evidence="4 5" key="1">
    <citation type="submission" date="2020-10" db="EMBL/GenBank/DDBJ databases">
        <title>Complete genome sequence of Paludibaculum fermentans P105T, a facultatively anaerobic acidobacterium capable of dissimilatory Fe(III) reduction.</title>
        <authorList>
            <person name="Dedysh S.N."/>
            <person name="Beletsky A.V."/>
            <person name="Kulichevskaya I.S."/>
            <person name="Mardanov A.V."/>
            <person name="Ravin N.V."/>
        </authorList>
    </citation>
    <scope>NUCLEOTIDE SEQUENCE [LARGE SCALE GENOMIC DNA]</scope>
    <source>
        <strain evidence="4 5">P105</strain>
    </source>
</reference>
<dbReference type="EMBL" id="CP063849">
    <property type="protein sequence ID" value="QOY89068.1"/>
    <property type="molecule type" value="Genomic_DNA"/>
</dbReference>
<sequence>MWKLCFAVLILLYLPAVGCKRAPDAAAPSPLVFAHKKFDKSVPGCGDKVKREEACVTFRVSWVEAASASSDEVKTKINAAILAALQPKEAPRGFDAEAAEVAADYERFHKEFDDSAITYFIRRTADILLSNATMLSIEITEEEFRGGAHPESRRTYLNLDPAKGQDLFLKDIVRDGSLQKLTDLAEKRFRVERAIPDGRKLSESGFTFADDKFALSKTWGVSPNGLVIHYNAYEIAPYAAGPTTIMLPWKEIRDLIRKEAGILPPAS</sequence>
<dbReference type="Gene3D" id="3.90.640.20">
    <property type="entry name" value="Heat-shock cognate protein, ATPase"/>
    <property type="match status" value="1"/>
</dbReference>
<name>A0A7S7NSS9_PALFE</name>
<organism evidence="4 5">
    <name type="scientific">Paludibaculum fermentans</name>
    <dbReference type="NCBI Taxonomy" id="1473598"/>
    <lineage>
        <taxon>Bacteria</taxon>
        <taxon>Pseudomonadati</taxon>
        <taxon>Acidobacteriota</taxon>
        <taxon>Terriglobia</taxon>
        <taxon>Bryobacterales</taxon>
        <taxon>Bryobacteraceae</taxon>
        <taxon>Paludibaculum</taxon>
    </lineage>
</organism>
<proteinExistence type="predicted"/>
<dbReference type="KEGG" id="pfer:IRI77_03670"/>
<dbReference type="Proteomes" id="UP000593892">
    <property type="component" value="Chromosome"/>
</dbReference>
<protein>
    <submittedName>
        <fullName evidence="4">DUF3298 domain-containing protein</fullName>
    </submittedName>
</protein>
<accession>A0A7S7NSS9</accession>
<feature type="domain" description="Deacetylase PdaC" evidence="3">
    <location>
        <begin position="50"/>
        <end position="150"/>
    </location>
</feature>
<dbReference type="InterPro" id="IPR021729">
    <property type="entry name" value="DUF3298"/>
</dbReference>
<evidence type="ECO:0000313" key="4">
    <source>
        <dbReference type="EMBL" id="QOY89068.1"/>
    </source>
</evidence>
<dbReference type="Gene3D" id="3.30.565.40">
    <property type="entry name" value="Fervidobacterium nodosum Rt17-B1 like"/>
    <property type="match status" value="1"/>
</dbReference>
<feature type="chain" id="PRO_5032593507" evidence="1">
    <location>
        <begin position="19"/>
        <end position="267"/>
    </location>
</feature>
<feature type="domain" description="DUF3298" evidence="2">
    <location>
        <begin position="170"/>
        <end position="250"/>
    </location>
</feature>
<dbReference type="InterPro" id="IPR037126">
    <property type="entry name" value="PdaC/RsiV-like_sf"/>
</dbReference>
<dbReference type="Pfam" id="PF13739">
    <property type="entry name" value="PdaC"/>
    <property type="match status" value="1"/>
</dbReference>
<evidence type="ECO:0000256" key="1">
    <source>
        <dbReference type="SAM" id="SignalP"/>
    </source>
</evidence>
<keyword evidence="5" id="KW-1185">Reference proteome</keyword>
<evidence type="ECO:0000313" key="5">
    <source>
        <dbReference type="Proteomes" id="UP000593892"/>
    </source>
</evidence>
<dbReference type="AlphaFoldDB" id="A0A7S7NSS9"/>
<dbReference type="InterPro" id="IPR025303">
    <property type="entry name" value="PdaC"/>
</dbReference>
<keyword evidence="1" id="KW-0732">Signal</keyword>
<dbReference type="Pfam" id="PF11738">
    <property type="entry name" value="DUF3298"/>
    <property type="match status" value="1"/>
</dbReference>